<dbReference type="VEuPathDB" id="VectorBase:CPIJ001977"/>
<dbReference type="SUPFAM" id="SSF57997">
    <property type="entry name" value="Tropomyosin"/>
    <property type="match status" value="1"/>
</dbReference>
<evidence type="ECO:0000256" key="2">
    <source>
        <dbReference type="SAM" id="MobiDB-lite"/>
    </source>
</evidence>
<feature type="region of interest" description="Disordered" evidence="2">
    <location>
        <begin position="1788"/>
        <end position="1878"/>
    </location>
</feature>
<dbReference type="HOGENOM" id="CLU_001553_0_0_1"/>
<feature type="compositionally biased region" description="Low complexity" evidence="2">
    <location>
        <begin position="261"/>
        <end position="278"/>
    </location>
</feature>
<feature type="region of interest" description="Disordered" evidence="2">
    <location>
        <begin position="39"/>
        <end position="113"/>
    </location>
</feature>
<feature type="coiled-coil region" evidence="1">
    <location>
        <begin position="602"/>
        <end position="643"/>
    </location>
</feature>
<feature type="region of interest" description="Disordered" evidence="2">
    <location>
        <begin position="1033"/>
        <end position="1060"/>
    </location>
</feature>
<dbReference type="PANTHER" id="PTHR15742">
    <property type="entry name" value="GIRDIN"/>
    <property type="match status" value="1"/>
</dbReference>
<reference evidence="4" key="2">
    <citation type="submission" date="2020-05" db="UniProtKB">
        <authorList>
            <consortium name="EnsemblMetazoa"/>
        </authorList>
    </citation>
    <scope>IDENTIFICATION</scope>
    <source>
        <strain evidence="4">JHB</strain>
    </source>
</reference>
<dbReference type="OrthoDB" id="196264at2759"/>
<feature type="compositionally biased region" description="Basic and acidic residues" evidence="2">
    <location>
        <begin position="201"/>
        <end position="215"/>
    </location>
</feature>
<feature type="region of interest" description="Disordered" evidence="2">
    <location>
        <begin position="549"/>
        <end position="595"/>
    </location>
</feature>
<feature type="compositionally biased region" description="Basic and acidic residues" evidence="2">
    <location>
        <begin position="1042"/>
        <end position="1060"/>
    </location>
</feature>
<feature type="coiled-coil region" evidence="1">
    <location>
        <begin position="1357"/>
        <end position="1409"/>
    </location>
</feature>
<dbReference type="InterPro" id="IPR049885">
    <property type="entry name" value="MTCL1-3"/>
</dbReference>
<reference evidence="3" key="1">
    <citation type="submission" date="2007-03" db="EMBL/GenBank/DDBJ databases">
        <title>Annotation of Culex pipiens quinquefasciatus.</title>
        <authorList>
            <consortium name="The Broad Institute Genome Sequencing Platform"/>
            <person name="Atkinson P.W."/>
            <person name="Hemingway J."/>
            <person name="Christensen B.M."/>
            <person name="Higgs S."/>
            <person name="Kodira C."/>
            <person name="Hannick L."/>
            <person name="Megy K."/>
            <person name="O'Leary S."/>
            <person name="Pearson M."/>
            <person name="Haas B.J."/>
            <person name="Mauceli E."/>
            <person name="Wortman J.R."/>
            <person name="Lee N.H."/>
            <person name="Guigo R."/>
            <person name="Stanke M."/>
            <person name="Alvarado L."/>
            <person name="Amedeo P."/>
            <person name="Antoine C.H."/>
            <person name="Arensburger P."/>
            <person name="Bidwell S.L."/>
            <person name="Crawford M."/>
            <person name="Camaro F."/>
            <person name="Devon K."/>
            <person name="Engels R."/>
            <person name="Hammond M."/>
            <person name="Howarth C."/>
            <person name="Koehrsen M."/>
            <person name="Lawson D."/>
            <person name="Montgomery P."/>
            <person name="Nene V."/>
            <person name="Nusbaum C."/>
            <person name="Puiu D."/>
            <person name="Romero-Severson J."/>
            <person name="Severson D.W."/>
            <person name="Shumway M."/>
            <person name="Sisk P."/>
            <person name="Stolte C."/>
            <person name="Zeng Q."/>
            <person name="Eisenstadt E."/>
            <person name="Fraser-Liggett C."/>
            <person name="Strausberg R."/>
            <person name="Galagan J."/>
            <person name="Birren B."/>
            <person name="Collins F.H."/>
        </authorList>
    </citation>
    <scope>NUCLEOTIDE SEQUENCE [LARGE SCALE GENOMIC DNA]</scope>
    <source>
        <strain evidence="3">JHB</strain>
    </source>
</reference>
<feature type="compositionally biased region" description="Basic and acidic residues" evidence="2">
    <location>
        <begin position="229"/>
        <end position="239"/>
    </location>
</feature>
<feature type="compositionally biased region" description="Basic and acidic residues" evidence="2">
    <location>
        <begin position="280"/>
        <end position="296"/>
    </location>
</feature>
<feature type="region of interest" description="Disordered" evidence="2">
    <location>
        <begin position="1563"/>
        <end position="1605"/>
    </location>
</feature>
<feature type="compositionally biased region" description="Polar residues" evidence="2">
    <location>
        <begin position="76"/>
        <end position="85"/>
    </location>
</feature>
<dbReference type="EnsemblMetazoa" id="CPIJ001977-RA">
    <property type="protein sequence ID" value="CPIJ001977-PA"/>
    <property type="gene ID" value="CPIJ001977"/>
</dbReference>
<gene>
    <name evidence="4" type="primary">6033284</name>
    <name evidence="3" type="ORF">CpipJ_CPIJ001977</name>
</gene>
<feature type="region of interest" description="Disordered" evidence="2">
    <location>
        <begin position="1715"/>
        <end position="1741"/>
    </location>
</feature>
<proteinExistence type="predicted"/>
<name>B0W4X0_CULQU</name>
<feature type="region of interest" description="Disordered" evidence="2">
    <location>
        <begin position="788"/>
        <end position="817"/>
    </location>
</feature>
<organism>
    <name type="scientific">Culex quinquefasciatus</name>
    <name type="common">Southern house mosquito</name>
    <name type="synonym">Culex pungens</name>
    <dbReference type="NCBI Taxonomy" id="7176"/>
    <lineage>
        <taxon>Eukaryota</taxon>
        <taxon>Metazoa</taxon>
        <taxon>Ecdysozoa</taxon>
        <taxon>Arthropoda</taxon>
        <taxon>Hexapoda</taxon>
        <taxon>Insecta</taxon>
        <taxon>Pterygota</taxon>
        <taxon>Neoptera</taxon>
        <taxon>Endopterygota</taxon>
        <taxon>Diptera</taxon>
        <taxon>Nematocera</taxon>
        <taxon>Culicoidea</taxon>
        <taxon>Culicidae</taxon>
        <taxon>Culicinae</taxon>
        <taxon>Culicini</taxon>
        <taxon>Culex</taxon>
        <taxon>Culex</taxon>
    </lineage>
</organism>
<feature type="compositionally biased region" description="Low complexity" evidence="2">
    <location>
        <begin position="1864"/>
        <end position="1878"/>
    </location>
</feature>
<accession>B0W4X0</accession>
<dbReference type="Proteomes" id="UP000002320">
    <property type="component" value="Unassembled WGS sequence"/>
</dbReference>
<dbReference type="InParanoid" id="B0W4X0"/>
<evidence type="ECO:0000313" key="3">
    <source>
        <dbReference type="EMBL" id="EDS34308.1"/>
    </source>
</evidence>
<dbReference type="PANTHER" id="PTHR15742:SF5">
    <property type="entry name" value="GIRDIN"/>
    <property type="match status" value="1"/>
</dbReference>
<protein>
    <submittedName>
        <fullName evidence="3 4">Uncharacterized protein</fullName>
    </submittedName>
</protein>
<keyword evidence="1" id="KW-0175">Coiled coil</keyword>
<feature type="region of interest" description="Disordered" evidence="2">
    <location>
        <begin position="1512"/>
        <end position="1531"/>
    </location>
</feature>
<dbReference type="STRING" id="7176.B0W4X0"/>
<evidence type="ECO:0000256" key="1">
    <source>
        <dbReference type="SAM" id="Coils"/>
    </source>
</evidence>
<keyword evidence="5" id="KW-1185">Reference proteome</keyword>
<feature type="region of interest" description="Disordered" evidence="2">
    <location>
        <begin position="196"/>
        <end position="296"/>
    </location>
</feature>
<dbReference type="KEGG" id="cqu:CpipJ_CPIJ001977"/>
<evidence type="ECO:0000313" key="5">
    <source>
        <dbReference type="Proteomes" id="UP000002320"/>
    </source>
</evidence>
<dbReference type="VEuPathDB" id="VectorBase:CQUJHB001316"/>
<feature type="region of interest" description="Disordered" evidence="2">
    <location>
        <begin position="718"/>
        <end position="741"/>
    </location>
</feature>
<sequence>MSHMFPSAKGDQLCPLGFHPQVRWPTRCKRCFRDYKEHGNKRNGEDITASTPVLAGSSQSRRDGGSSSSLDKPVRSWTSTHNLFLSNNGVGNSGMGSDRPPGIPQRPASWASTPDLDNILQTVKADFTLTLPRRRHTATFDNVKTTITIKRPPLPPILKVEPKKDDSRKELEKAEDQGLVIEKSDSLAERVRKMNLIKRQGSTERDSRERSVPFKEEEEPPAVKVIPKPVKEPEPEKVERKRRVKPIPETVPEEPPSKPQLSMSKTTITSSTKPLTKLAPLKEKESARPTGEGAKDTTKIIRRRKVDTDKKYGKLDEDLHSITTETTETTIVDHTDNHELQEEIESLRRELETVKARCDRAEREKSDILLRRLASMDTVSNKTAASEALKLQQKVNEQKQLIEDLQDEKKFLTAKVKEIESDIKVRGVKNVEEQLRQKLEQAETLCEELMDENEEIKREMRTMEAEIEEMHDNFREDQADEYASIKKELDQTTKNCRILSFKLKKSDKKIEQLETEKKALGANTDLSLKVKQLEDELKVANEVARRLQGELEQAESAPSTPTKKTPALGKIGKSTSADNKLTRASLTRGGSQEDPVQLLRDLQDSLEREADLREQLKYAEEEADNLRRKSSRVEDDNESLMMQLKKMATKAKSTVSIKLLNFTNIFVVSLLTDIRCNSASHCLTSIRNNRCPCGFDFLPPPPSTSLILVAKSFFNTGRKLSPSPPNRRQSPMEKDEGISDEDDPAELRLQLELNEQETAVLRRKIGELETENKRSREHVKELQESLISKTKEMDRQSKFPSLLGSKSGGASGSKDSLDEKKIKVLEEEMSELRKKLIEKDREFEREANVLRQKTHTLEQEIDKQTAEIKQLQQKKIAGNEAEAKKLNTTIQELQKEKTELEARLNRITKEASAGMPSRTPKMPNDMHTKLQLKKMVDECESEISELRAIVGKSGALNASTLEKDKKKLQTELDEAKEQRTKLEAEIRKLAAPKVSAELQAIKLSEAQRTVQKLEDENKKQNDKIKVLEEKMAKVTSTMKSTESGKKELESELKSEKDRYSSLEKELDQLRKEKSGIEGKVSKLEDEIQQERNKMESAKAALEREIASLKRHSASDDPTSLKLQELSQKNNEIMSKLEEETRKYQQLVSKHEHLEEDHVMLKAQLESNKQKFQELDSLKNKLVQADNIEARLVKENTNLSRKLVEMQKKVAQLESNAENRTAGLELERDRLKSALEDKQRESKLDDYERINKAQRTLSEHNSHLEQELKKMHLQLETAEMNVKSEVAATRLRYEQQVTNLHNELTGLQRQCERFKRDRDTFKQLVEAAQKQIGDMKANRRSLASVTSTSSDDDDKSKIVALEQQIGCLEDELSEARLEASKVRTELISELSASEIKLSEMQSKINELEEEKIIAGGKSKVPGTKTRLELSWQKEREDMQRLVQETSTLARDLRQTLFEVERERDKEKLESRRKIDQIKKTTEEEIEEGRRKVTELQSDLLELRDAHAKLRTANEKLRRDRERADRERESATRRRIEMESDRRIGALLQTVDELVKLAPEMQKVAAGRQETTTSTGKTITANAPIPTPPMRHKSPSPGPGGATPQPQSITSVLSRLAEASEELRRFQRMCDEEKDRERMRRGGMRRAASQENDSVEGHSSRPVMRLNRNGGSLYKKSLSLDQSLQVEQQGQLIWKEGDDSMSSLQSLDSEYGAMMHNRDSSLDSRLSGGSTQSDMPRMRKKKRGLMGKLRSLSLTRSKGSESDFSIQGSDSDLSMAGDIRSSKTNLKGKLSGMFRRAGSSSRAGSSEALDREIQRPVAIQTMGNGPTGQPPVPRPVSASNPHLARQAGKPPTPSMVPTQRRRVVIAGSGQPGAPSSGAPK</sequence>
<feature type="region of interest" description="Disordered" evidence="2">
    <location>
        <begin position="1334"/>
        <end position="1354"/>
    </location>
</feature>
<dbReference type="OMA" id="SWETQSK"/>
<dbReference type="EMBL" id="DS231839">
    <property type="protein sequence ID" value="EDS34308.1"/>
    <property type="molecule type" value="Genomic_DNA"/>
</dbReference>
<dbReference type="eggNOG" id="KOG4787">
    <property type="taxonomic scope" value="Eukaryota"/>
</dbReference>
<feature type="compositionally biased region" description="Polar residues" evidence="2">
    <location>
        <begin position="1753"/>
        <end position="1770"/>
    </location>
</feature>
<dbReference type="Gene3D" id="1.10.287.1490">
    <property type="match status" value="1"/>
</dbReference>
<feature type="coiled-coil region" evidence="1">
    <location>
        <begin position="751"/>
        <end position="785"/>
    </location>
</feature>
<feature type="region of interest" description="Disordered" evidence="2">
    <location>
        <begin position="1753"/>
        <end position="1776"/>
    </location>
</feature>
<feature type="compositionally biased region" description="Low complexity" evidence="2">
    <location>
        <begin position="1789"/>
        <end position="1805"/>
    </location>
</feature>
<feature type="region of interest" description="Disordered" evidence="2">
    <location>
        <begin position="1631"/>
        <end position="1664"/>
    </location>
</feature>
<feature type="compositionally biased region" description="Basic and acidic residues" evidence="2">
    <location>
        <begin position="788"/>
        <end position="797"/>
    </location>
</feature>
<dbReference type="FunCoup" id="B0W4X0">
    <property type="interactions" value="118"/>
</dbReference>
<evidence type="ECO:0000313" key="4">
    <source>
        <dbReference type="EnsemblMetazoa" id="CPIJ001977-PA"/>
    </source>
</evidence>
<feature type="compositionally biased region" description="Polar residues" evidence="2">
    <location>
        <begin position="573"/>
        <end position="590"/>
    </location>
</feature>